<feature type="domain" description="SANT" evidence="7">
    <location>
        <begin position="871"/>
        <end position="922"/>
    </location>
</feature>
<reference evidence="9" key="2">
    <citation type="submission" date="2021-12" db="EMBL/GenBank/DDBJ databases">
        <title>Resequencing data analysis of finger millet.</title>
        <authorList>
            <person name="Hatakeyama M."/>
            <person name="Aluri S."/>
            <person name="Balachadran M.T."/>
            <person name="Sivarajan S.R."/>
            <person name="Poveda L."/>
            <person name="Shimizu-Inatsugi R."/>
            <person name="Schlapbach R."/>
            <person name="Sreeman S.M."/>
            <person name="Shimizu K.K."/>
        </authorList>
    </citation>
    <scope>NUCLEOTIDE SEQUENCE</scope>
</reference>
<evidence type="ECO:0000313" key="9">
    <source>
        <dbReference type="EMBL" id="GJN36190.1"/>
    </source>
</evidence>
<name>A0AAV5FNY8_ELECO</name>
<comment type="caution">
    <text evidence="9">The sequence shown here is derived from an EMBL/GenBank/DDBJ whole genome shotgun (WGS) entry which is preliminary data.</text>
</comment>
<feature type="compositionally biased region" description="Polar residues" evidence="6">
    <location>
        <begin position="568"/>
        <end position="589"/>
    </location>
</feature>
<dbReference type="PANTHER" id="PTHR47340">
    <property type="entry name" value="DUPLICATED HOMEODOMAIN-LIKE SUPERFAMILY PROTEIN"/>
    <property type="match status" value="1"/>
</dbReference>
<dbReference type="Gene3D" id="1.20.58.1880">
    <property type="match status" value="1"/>
</dbReference>
<dbReference type="GO" id="GO:0005634">
    <property type="term" value="C:nucleus"/>
    <property type="evidence" value="ECO:0007669"/>
    <property type="project" value="UniProtKB-ARBA"/>
</dbReference>
<evidence type="ECO:0000256" key="6">
    <source>
        <dbReference type="SAM" id="MobiDB-lite"/>
    </source>
</evidence>
<feature type="region of interest" description="Disordered" evidence="6">
    <location>
        <begin position="556"/>
        <end position="589"/>
    </location>
</feature>
<dbReference type="GO" id="GO:0008270">
    <property type="term" value="F:zinc ion binding"/>
    <property type="evidence" value="ECO:0007669"/>
    <property type="project" value="UniProtKB-KW"/>
</dbReference>
<feature type="compositionally biased region" description="Pro residues" evidence="6">
    <location>
        <begin position="322"/>
        <end position="331"/>
    </location>
</feature>
<dbReference type="CDD" id="cd00167">
    <property type="entry name" value="SANT"/>
    <property type="match status" value="1"/>
</dbReference>
<reference evidence="9" key="1">
    <citation type="journal article" date="2018" name="DNA Res.">
        <title>Multiple hybrid de novo genome assembly of finger millet, an orphan allotetraploid crop.</title>
        <authorList>
            <person name="Hatakeyama M."/>
            <person name="Aluri S."/>
            <person name="Balachadran M.T."/>
            <person name="Sivarajan S.R."/>
            <person name="Patrignani A."/>
            <person name="Gruter S."/>
            <person name="Poveda L."/>
            <person name="Shimizu-Inatsugi R."/>
            <person name="Baeten J."/>
            <person name="Francoijs K.J."/>
            <person name="Nataraja K.N."/>
            <person name="Reddy Y.A.N."/>
            <person name="Phadnis S."/>
            <person name="Ravikumar R.L."/>
            <person name="Schlapbach R."/>
            <person name="Sreeman S.M."/>
            <person name="Shimizu K.K."/>
        </authorList>
    </citation>
    <scope>NUCLEOTIDE SEQUENCE</scope>
</reference>
<dbReference type="Gene3D" id="1.10.10.60">
    <property type="entry name" value="Homeodomain-like"/>
    <property type="match status" value="1"/>
</dbReference>
<evidence type="ECO:0000259" key="8">
    <source>
        <dbReference type="PROSITE" id="PS51294"/>
    </source>
</evidence>
<sequence length="1345" mass="146946">MASALNGCDAVAADRSLSPSSPLLISWFRICSLLNSASSSRFRSPFRCSQSQISARARGKPATVHRRRDAVANGRAGLARRRRAARTAGSPLPARTWWVGGWKACSQDRRSEELRRRRVCDSRRRPELGTGAAGTTTTTAPWMPPPPPDRRDYLYREGRRHDGGGGGDPLPPPAPTPPRWRDSPYHPPPPPPLRDHARPSPRRAPSSVSSGRPAPRKSSDLKRRLPPPPSSAPLISDNRSAEGYYRQGGGAYDRSYPDEMPLGYAPSRSDRYWMDDEGGGYKGFSRYGGGSGGRRDGRDMRGSYRRSPFRSYGSDFSRSHQEPPPPPPPRRSPLRSVAVPICYDSPGNRVDRGDRENLPRVTPWRRRESRSEAAGAAGSGHGSSGQSTRSAASEKEVSAHPPPATSPHGSEEEAPRKKARLGWGQGLAKYEKQKVQGPTDPAEADGNSSGAGQKAVGAGQKAVFSAPAPAPAMLLELMIKLVTMNSLLRWISSVMIPLVSLETFLAKFLQHDSCSGDSKDPTSTSKLLLLKESISKEIEKTELEIDSLEGELKSVKTEAGTPLEDSPTGVTFTENASPSTGASKVPGNSNICDKSHVKESWELSSCPRISVVQGANAKDIEMMEVETAPVENAETASSEESASCPGVAEGQACAAADVGPLKTSGKAKLQIDVDNERLEASSCHLGTDSVKPDAKVANELVFKYLPADAPRLDLLASSNVSIHRKNDPVIKERLVIRKNRLRFKEQALTFKFRALRYLWKEDVRLLCARKQRSKSNKRIDQSSRTSHNGTQRQRSTNRSRLAIPAGNSSTSSTPEISDVANKLFSGFQIKHCRNYLKMPALIIDEKEKECSRFASKNGLVEDPIAVEKERVLINPWSQEEKEIFMEMLAKFGKNFSKISSFLAHKTTADCVEFYYKHHKSDSFREVKKLLDQRQQQPTSHFLGAKSGKKWNREANAASLDILGAASAVAAQGLEYEKKVEKIPTKSLIRNGSNVSFVSRKSYTECLDNVSLHERESVAADVLAGICGTLSPEGMSSCVTSSADPGQKISITRMERVLTPEIDKSVHEEDTLSDQECEVDPVDWNDDEKSIFIEAMNNYGKDFARISSCVKSKSYEQCKVFFSKARKSLGLDLINQGAADVSMPTSDANGERSDTDEACAAEMDSAICSMQSFAKTEMDVCPSERSIQEPNTCIISKQTEGDRLNDCNVLDVKMEEGENKAEETCSLDNHKCSEETHRSASGPIDINCPETTEKLEGTDDTTVDQMNIHGTSAISSSVEQAVLVQSETRMNGCLHHALDNALVKAGNSVPSATIAADNGIEDKVLLSQKWLLPPPLALPPLLVIST</sequence>
<feature type="compositionally biased region" description="Basic and acidic residues" evidence="6">
    <location>
        <begin position="110"/>
        <end position="127"/>
    </location>
</feature>
<organism evidence="9 10">
    <name type="scientific">Eleusine coracana subsp. coracana</name>
    <dbReference type="NCBI Taxonomy" id="191504"/>
    <lineage>
        <taxon>Eukaryota</taxon>
        <taxon>Viridiplantae</taxon>
        <taxon>Streptophyta</taxon>
        <taxon>Embryophyta</taxon>
        <taxon>Tracheophyta</taxon>
        <taxon>Spermatophyta</taxon>
        <taxon>Magnoliopsida</taxon>
        <taxon>Liliopsida</taxon>
        <taxon>Poales</taxon>
        <taxon>Poaceae</taxon>
        <taxon>PACMAD clade</taxon>
        <taxon>Chloridoideae</taxon>
        <taxon>Cynodonteae</taxon>
        <taxon>Eleusininae</taxon>
        <taxon>Eleusine</taxon>
    </lineage>
</organism>
<keyword evidence="2" id="KW-0863">Zinc-finger</keyword>
<dbReference type="PANTHER" id="PTHR47340:SF1">
    <property type="entry name" value="DUPLICATED HOMEODOMAIN-LIKE SUPERFAMILY PROTEIN"/>
    <property type="match status" value="1"/>
</dbReference>
<feature type="compositionally biased region" description="Low complexity" evidence="6">
    <location>
        <begin position="129"/>
        <end position="141"/>
    </location>
</feature>
<dbReference type="SMART" id="SM00717">
    <property type="entry name" value="SANT"/>
    <property type="match status" value="2"/>
</dbReference>
<dbReference type="Proteomes" id="UP001054889">
    <property type="component" value="Unassembled WGS sequence"/>
</dbReference>
<protein>
    <submittedName>
        <fullName evidence="9">Uncharacterized protein</fullName>
    </submittedName>
</protein>
<dbReference type="FunFam" id="1.10.10.60:FF:000012">
    <property type="entry name" value="Metastasis-associated 1 family, member 3"/>
    <property type="match status" value="1"/>
</dbReference>
<evidence type="ECO:0000256" key="2">
    <source>
        <dbReference type="ARBA" id="ARBA00022771"/>
    </source>
</evidence>
<dbReference type="PROSITE" id="PS51294">
    <property type="entry name" value="HTH_MYB"/>
    <property type="match status" value="1"/>
</dbReference>
<evidence type="ECO:0000259" key="7">
    <source>
        <dbReference type="PROSITE" id="PS51293"/>
    </source>
</evidence>
<feature type="compositionally biased region" description="Basic and acidic residues" evidence="6">
    <location>
        <begin position="349"/>
        <end position="358"/>
    </location>
</feature>
<keyword evidence="10" id="KW-1185">Reference proteome</keyword>
<keyword evidence="4" id="KW-0238">DNA-binding</keyword>
<dbReference type="GO" id="GO:0003677">
    <property type="term" value="F:DNA binding"/>
    <property type="evidence" value="ECO:0007669"/>
    <property type="project" value="UniProtKB-KW"/>
</dbReference>
<feature type="compositionally biased region" description="Basic and acidic residues" evidence="6">
    <location>
        <begin position="148"/>
        <end position="163"/>
    </location>
</feature>
<feature type="domain" description="SANT" evidence="7">
    <location>
        <begin position="1078"/>
        <end position="1129"/>
    </location>
</feature>
<feature type="compositionally biased region" description="Polar residues" evidence="6">
    <location>
        <begin position="782"/>
        <end position="799"/>
    </location>
</feature>
<dbReference type="Pfam" id="PF00249">
    <property type="entry name" value="Myb_DNA-binding"/>
    <property type="match status" value="2"/>
</dbReference>
<accession>A0AAV5FNY8</accession>
<evidence type="ECO:0000256" key="5">
    <source>
        <dbReference type="ARBA" id="ARBA00023242"/>
    </source>
</evidence>
<dbReference type="InterPro" id="IPR001005">
    <property type="entry name" value="SANT/Myb"/>
</dbReference>
<dbReference type="SUPFAM" id="SSF46689">
    <property type="entry name" value="Homeodomain-like"/>
    <property type="match status" value="2"/>
</dbReference>
<keyword evidence="3" id="KW-0862">Zinc</keyword>
<evidence type="ECO:0000313" key="10">
    <source>
        <dbReference type="Proteomes" id="UP001054889"/>
    </source>
</evidence>
<dbReference type="EMBL" id="BQKI01000088">
    <property type="protein sequence ID" value="GJN36190.1"/>
    <property type="molecule type" value="Genomic_DNA"/>
</dbReference>
<feature type="compositionally biased region" description="Low complexity" evidence="6">
    <location>
        <begin position="203"/>
        <end position="213"/>
    </location>
</feature>
<dbReference type="PROSITE" id="PS51293">
    <property type="entry name" value="SANT"/>
    <property type="match status" value="2"/>
</dbReference>
<feature type="compositionally biased region" description="Pro residues" evidence="6">
    <location>
        <begin position="169"/>
        <end position="178"/>
    </location>
</feature>
<feature type="compositionally biased region" description="Basic and acidic residues" evidence="6">
    <location>
        <begin position="293"/>
        <end position="302"/>
    </location>
</feature>
<proteinExistence type="predicted"/>
<dbReference type="InterPro" id="IPR009057">
    <property type="entry name" value="Homeodomain-like_sf"/>
</dbReference>
<keyword evidence="1" id="KW-0479">Metal-binding</keyword>
<feature type="region of interest" description="Disordered" evidence="6">
    <location>
        <begin position="110"/>
        <end position="454"/>
    </location>
</feature>
<gene>
    <name evidence="9" type="primary">gb25030</name>
    <name evidence="9" type="ORF">PR202_gb25030</name>
</gene>
<feature type="region of interest" description="Disordered" evidence="6">
    <location>
        <begin position="774"/>
        <end position="814"/>
    </location>
</feature>
<evidence type="ECO:0000256" key="4">
    <source>
        <dbReference type="ARBA" id="ARBA00023125"/>
    </source>
</evidence>
<evidence type="ECO:0000256" key="1">
    <source>
        <dbReference type="ARBA" id="ARBA00022723"/>
    </source>
</evidence>
<dbReference type="InterPro" id="IPR017930">
    <property type="entry name" value="Myb_dom"/>
</dbReference>
<feature type="domain" description="HTH myb-type" evidence="8">
    <location>
        <begin position="868"/>
        <end position="922"/>
    </location>
</feature>
<feature type="compositionally biased region" description="Gly residues" evidence="6">
    <location>
        <begin position="280"/>
        <end position="292"/>
    </location>
</feature>
<evidence type="ECO:0000256" key="3">
    <source>
        <dbReference type="ARBA" id="ARBA00022833"/>
    </source>
</evidence>
<dbReference type="InterPro" id="IPR017884">
    <property type="entry name" value="SANT_dom"/>
</dbReference>
<keyword evidence="5" id="KW-0539">Nucleus</keyword>